<reference evidence="1 2" key="1">
    <citation type="submission" date="2023-05" db="EMBL/GenBank/DDBJ databases">
        <title>Novel species of genus Flectobacillus isolated from stream in China.</title>
        <authorList>
            <person name="Lu H."/>
        </authorList>
    </citation>
    <scope>NUCLEOTIDE SEQUENCE [LARGE SCALE GENOMIC DNA]</scope>
    <source>
        <strain evidence="1 2">KCTC 42575</strain>
    </source>
</reference>
<gene>
    <name evidence="1" type="ORF">QM524_21925</name>
</gene>
<proteinExistence type="predicted"/>
<keyword evidence="2" id="KW-1185">Reference proteome</keyword>
<name>A0ABT6YFG7_9BACT</name>
<dbReference type="EMBL" id="JASHIF010000023">
    <property type="protein sequence ID" value="MDI9861896.1"/>
    <property type="molecule type" value="Genomic_DNA"/>
</dbReference>
<sequence length="62" mass="7177">MKILSQLELKQFKSHIITNLNKLVDDEEPQISLNQSDEIVFEKENSESELMTASFNSNEDSF</sequence>
<protein>
    <submittedName>
        <fullName evidence="1">Uncharacterized protein</fullName>
    </submittedName>
</protein>
<accession>A0ABT6YFG7</accession>
<evidence type="ECO:0000313" key="1">
    <source>
        <dbReference type="EMBL" id="MDI9861896.1"/>
    </source>
</evidence>
<dbReference type="RefSeq" id="WP_283346233.1">
    <property type="nucleotide sequence ID" value="NZ_JASHIF010000023.1"/>
</dbReference>
<comment type="caution">
    <text evidence="1">The sequence shown here is derived from an EMBL/GenBank/DDBJ whole genome shotgun (WGS) entry which is preliminary data.</text>
</comment>
<organism evidence="1 2">
    <name type="scientific">Flectobacillus roseus</name>
    <dbReference type="NCBI Taxonomy" id="502259"/>
    <lineage>
        <taxon>Bacteria</taxon>
        <taxon>Pseudomonadati</taxon>
        <taxon>Bacteroidota</taxon>
        <taxon>Cytophagia</taxon>
        <taxon>Cytophagales</taxon>
        <taxon>Flectobacillaceae</taxon>
        <taxon>Flectobacillus</taxon>
    </lineage>
</organism>
<dbReference type="Proteomes" id="UP001236507">
    <property type="component" value="Unassembled WGS sequence"/>
</dbReference>
<evidence type="ECO:0000313" key="2">
    <source>
        <dbReference type="Proteomes" id="UP001236507"/>
    </source>
</evidence>